<protein>
    <submittedName>
        <fullName evidence="1">Uncharacterized protein</fullName>
    </submittedName>
</protein>
<sequence>MVANLTERIQLTREHRDLILKYGYVSGRLEASLRRWPKGQAIRRVGMTRVELQWLIGDLSHSCVKGKAGTDVEAVADLCDHLEYAQQTGDGDLDMMW</sequence>
<gene>
    <name evidence="1" type="ORF">TBK1r_11140</name>
</gene>
<evidence type="ECO:0000313" key="1">
    <source>
        <dbReference type="EMBL" id="QDV82189.1"/>
    </source>
</evidence>
<reference evidence="1 2" key="1">
    <citation type="submission" date="2019-02" db="EMBL/GenBank/DDBJ databases">
        <title>Deep-cultivation of Planctomycetes and their phenomic and genomic characterization uncovers novel biology.</title>
        <authorList>
            <person name="Wiegand S."/>
            <person name="Jogler M."/>
            <person name="Boedeker C."/>
            <person name="Pinto D."/>
            <person name="Vollmers J."/>
            <person name="Rivas-Marin E."/>
            <person name="Kohn T."/>
            <person name="Peeters S.H."/>
            <person name="Heuer A."/>
            <person name="Rast P."/>
            <person name="Oberbeckmann S."/>
            <person name="Bunk B."/>
            <person name="Jeske O."/>
            <person name="Meyerdierks A."/>
            <person name="Storesund J.E."/>
            <person name="Kallscheuer N."/>
            <person name="Luecker S."/>
            <person name="Lage O.M."/>
            <person name="Pohl T."/>
            <person name="Merkel B.J."/>
            <person name="Hornburger P."/>
            <person name="Mueller R.-W."/>
            <person name="Bruemmer F."/>
            <person name="Labrenz M."/>
            <person name="Spormann A.M."/>
            <person name="Op den Camp H."/>
            <person name="Overmann J."/>
            <person name="Amann R."/>
            <person name="Jetten M.S.M."/>
            <person name="Mascher T."/>
            <person name="Medema M.H."/>
            <person name="Devos D.P."/>
            <person name="Kaster A.-K."/>
            <person name="Ovreas L."/>
            <person name="Rohde M."/>
            <person name="Galperin M.Y."/>
            <person name="Jogler C."/>
        </authorList>
    </citation>
    <scope>NUCLEOTIDE SEQUENCE [LARGE SCALE GENOMIC DNA]</scope>
    <source>
        <strain evidence="1 2">TBK1r</strain>
    </source>
</reference>
<organism evidence="1 2">
    <name type="scientific">Stieleria magnilauensis</name>
    <dbReference type="NCBI Taxonomy" id="2527963"/>
    <lineage>
        <taxon>Bacteria</taxon>
        <taxon>Pseudomonadati</taxon>
        <taxon>Planctomycetota</taxon>
        <taxon>Planctomycetia</taxon>
        <taxon>Pirellulales</taxon>
        <taxon>Pirellulaceae</taxon>
        <taxon>Stieleria</taxon>
    </lineage>
</organism>
<proteinExistence type="predicted"/>
<dbReference type="EMBL" id="CP036432">
    <property type="protein sequence ID" value="QDV82189.1"/>
    <property type="molecule type" value="Genomic_DNA"/>
</dbReference>
<keyword evidence="2" id="KW-1185">Reference proteome</keyword>
<evidence type="ECO:0000313" key="2">
    <source>
        <dbReference type="Proteomes" id="UP000318081"/>
    </source>
</evidence>
<accession>A0ABX5XJY6</accession>
<name>A0ABX5XJY6_9BACT</name>
<dbReference type="Proteomes" id="UP000318081">
    <property type="component" value="Chromosome"/>
</dbReference>